<accession>A0AAW8TCU8</accession>
<name>A0AAW8TCU8_9ENTE</name>
<comment type="caution">
    <text evidence="1">The sequence shown here is derived from an EMBL/GenBank/DDBJ whole genome shotgun (WGS) entry which is preliminary data.</text>
</comment>
<dbReference type="Proteomes" id="UP001254770">
    <property type="component" value="Unassembled WGS sequence"/>
</dbReference>
<organism evidence="1 2">
    <name type="scientific">Enterococcus raffinosus</name>
    <dbReference type="NCBI Taxonomy" id="71452"/>
    <lineage>
        <taxon>Bacteria</taxon>
        <taxon>Bacillati</taxon>
        <taxon>Bacillota</taxon>
        <taxon>Bacilli</taxon>
        <taxon>Lactobacillales</taxon>
        <taxon>Enterococcaceae</taxon>
        <taxon>Enterococcus</taxon>
    </lineage>
</organism>
<evidence type="ECO:0000313" key="2">
    <source>
        <dbReference type="Proteomes" id="UP001254770"/>
    </source>
</evidence>
<proteinExistence type="predicted"/>
<dbReference type="Gene3D" id="1.10.150.20">
    <property type="entry name" value="5' to 3' exonuclease, C-terminal subdomain"/>
    <property type="match status" value="1"/>
</dbReference>
<reference evidence="1" key="1">
    <citation type="submission" date="2023-03" db="EMBL/GenBank/DDBJ databases">
        <authorList>
            <person name="Shen W."/>
            <person name="Cai J."/>
        </authorList>
    </citation>
    <scope>NUCLEOTIDE SEQUENCE</scope>
    <source>
        <strain evidence="1">Y15</strain>
    </source>
</reference>
<dbReference type="InterPro" id="IPR021725">
    <property type="entry name" value="Cdd1"/>
</dbReference>
<dbReference type="Pfam" id="PF11731">
    <property type="entry name" value="Cdd1"/>
    <property type="match status" value="1"/>
</dbReference>
<dbReference type="AlphaFoldDB" id="A0AAW8TCU8"/>
<dbReference type="RefSeq" id="WP_261321723.1">
    <property type="nucleotide sequence ID" value="NZ_CP081846.1"/>
</dbReference>
<dbReference type="EMBL" id="JARPXL010000030">
    <property type="protein sequence ID" value="MDT2546409.1"/>
    <property type="molecule type" value="Genomic_DNA"/>
</dbReference>
<sequence length="85" mass="10029">MMENHLKKIPGIGEKMAQHLIRAGYPDIQSLKKQVPEEIYLRDCMVQEKNVDLCALYVYRLAVYYAENDGKLPSGKQNWWNWKND</sequence>
<protein>
    <submittedName>
        <fullName evidence="1">Helix-hairpin-helix domain-containing protein</fullName>
    </submittedName>
</protein>
<evidence type="ECO:0000313" key="1">
    <source>
        <dbReference type="EMBL" id="MDT2546409.1"/>
    </source>
</evidence>
<gene>
    <name evidence="1" type="ORF">P7D69_18850</name>
</gene>